<gene>
    <name evidence="5" type="ORF">CARN4_2177</name>
</gene>
<keyword evidence="1" id="KW-0328">Glycosyltransferase</keyword>
<keyword evidence="2 5" id="KW-0808">Transferase</keyword>
<dbReference type="GO" id="GO:0016757">
    <property type="term" value="F:glycosyltransferase activity"/>
    <property type="evidence" value="ECO:0007669"/>
    <property type="project" value="UniProtKB-KW"/>
</dbReference>
<comment type="caution">
    <text evidence="5">The sequence shown here is derived from an EMBL/GenBank/DDBJ whole genome shotgun (WGS) entry which is preliminary data.</text>
</comment>
<feature type="transmembrane region" description="Helical" evidence="3">
    <location>
        <begin position="435"/>
        <end position="454"/>
    </location>
</feature>
<dbReference type="SUPFAM" id="SSF53448">
    <property type="entry name" value="Nucleotide-diphospho-sugar transferases"/>
    <property type="match status" value="1"/>
</dbReference>
<accession>E6Q423</accession>
<feature type="transmembrane region" description="Helical" evidence="3">
    <location>
        <begin position="20"/>
        <end position="40"/>
    </location>
</feature>
<name>E6Q423_9ZZZZ</name>
<keyword evidence="3" id="KW-0472">Membrane</keyword>
<evidence type="ECO:0000256" key="2">
    <source>
        <dbReference type="ARBA" id="ARBA00022679"/>
    </source>
</evidence>
<organism evidence="5">
    <name type="scientific">mine drainage metagenome</name>
    <dbReference type="NCBI Taxonomy" id="410659"/>
    <lineage>
        <taxon>unclassified sequences</taxon>
        <taxon>metagenomes</taxon>
        <taxon>ecological metagenomes</taxon>
    </lineage>
</organism>
<reference evidence="5" key="1">
    <citation type="submission" date="2009-10" db="EMBL/GenBank/DDBJ databases">
        <title>Diversity of trophic interactions inside an arsenic-rich microbial ecosystem.</title>
        <authorList>
            <person name="Bertin P.N."/>
            <person name="Heinrich-Salmeron A."/>
            <person name="Pelletier E."/>
            <person name="Goulhen-Chollet F."/>
            <person name="Arsene-Ploetze F."/>
            <person name="Gallien S."/>
            <person name="Calteau A."/>
            <person name="Vallenet D."/>
            <person name="Casiot C."/>
            <person name="Chane-Woon-Ming B."/>
            <person name="Giloteaux L."/>
            <person name="Barakat M."/>
            <person name="Bonnefoy V."/>
            <person name="Bruneel O."/>
            <person name="Chandler M."/>
            <person name="Cleiss J."/>
            <person name="Duran R."/>
            <person name="Elbaz-Poulichet F."/>
            <person name="Fonknechten N."/>
            <person name="Lauga B."/>
            <person name="Mornico D."/>
            <person name="Ortet P."/>
            <person name="Schaeffer C."/>
            <person name="Siguier P."/>
            <person name="Alexander Thil Smith A."/>
            <person name="Van Dorsselaer A."/>
            <person name="Weissenbach J."/>
            <person name="Medigue C."/>
            <person name="Le Paslier D."/>
        </authorList>
    </citation>
    <scope>NUCLEOTIDE SEQUENCE</scope>
</reference>
<dbReference type="InterPro" id="IPR029044">
    <property type="entry name" value="Nucleotide-diphossugar_trans"/>
</dbReference>
<evidence type="ECO:0000256" key="3">
    <source>
        <dbReference type="SAM" id="Phobius"/>
    </source>
</evidence>
<dbReference type="CDD" id="cd06423">
    <property type="entry name" value="CESA_like"/>
    <property type="match status" value="1"/>
</dbReference>
<dbReference type="PANTHER" id="PTHR43630">
    <property type="entry name" value="POLY-BETA-1,6-N-ACETYL-D-GLUCOSAMINE SYNTHASE"/>
    <property type="match status" value="1"/>
</dbReference>
<evidence type="ECO:0000313" key="5">
    <source>
        <dbReference type="EMBL" id="CBI01982.1"/>
    </source>
</evidence>
<sequence length="478" mass="54495">MSFDGRAAFEGFVVIIESGLFLYFLIINGYYAFTGGVALLRLPSFVKMHLADPVRRSNSTLDRPVTMLVPAFNEREIIVTSVRSMLALEYVNFEIVVINDGSTDDTLERLHEAFDLEPYEGIYRVELPTEEVREVYQSRLHPELRVVDKVNGGKGDALNAGINLSRYPLLFTADADSYYHRQTLQWMVEPFQRDPRTVVVGGAVAVGNASTPVDDKPFEPSLPKNMMQLFQVLEYLRAFLATRMGFAPFNALGIVSGACGLWRRDIIVACEGFRTDTIWEDMEMTLRVHNYFINTGQPYRIAFSPFPVCWTDVPASPKVLYNQRKGWHRHLSECVMIHRKLLFGSGGFFSWVTMPYLVFFEWLAPLVVIGGVIFSIAMAALGYLDWATQWWLLGLVFVLAMFGSIISILLDEISFTAYRLSQVWMLFAAALLENFGYRQFVMVANLSGFFAWLFRRPIRGNTKYPGLFVAAWVPKRRD</sequence>
<feature type="transmembrane region" description="Helical" evidence="3">
    <location>
        <begin position="366"/>
        <end position="384"/>
    </location>
</feature>
<dbReference type="PANTHER" id="PTHR43630:SF1">
    <property type="entry name" value="POLY-BETA-1,6-N-ACETYL-D-GLUCOSAMINE SYNTHASE"/>
    <property type="match status" value="1"/>
</dbReference>
<feature type="transmembrane region" description="Helical" evidence="3">
    <location>
        <begin position="341"/>
        <end position="360"/>
    </location>
</feature>
<evidence type="ECO:0000259" key="4">
    <source>
        <dbReference type="Pfam" id="PF00535"/>
    </source>
</evidence>
<keyword evidence="3" id="KW-0812">Transmembrane</keyword>
<proteinExistence type="predicted"/>
<dbReference type="Pfam" id="PF00535">
    <property type="entry name" value="Glycos_transf_2"/>
    <property type="match status" value="1"/>
</dbReference>
<dbReference type="Gene3D" id="3.90.550.10">
    <property type="entry name" value="Spore Coat Polysaccharide Biosynthesis Protein SpsA, Chain A"/>
    <property type="match status" value="1"/>
</dbReference>
<feature type="transmembrane region" description="Helical" evidence="3">
    <location>
        <begin position="391"/>
        <end position="410"/>
    </location>
</feature>
<keyword evidence="3" id="KW-1133">Transmembrane helix</keyword>
<evidence type="ECO:0000256" key="1">
    <source>
        <dbReference type="ARBA" id="ARBA00022676"/>
    </source>
</evidence>
<protein>
    <submittedName>
        <fullName evidence="5">Putative Glycosyltransferase</fullName>
    </submittedName>
</protein>
<dbReference type="InterPro" id="IPR001173">
    <property type="entry name" value="Glyco_trans_2-like"/>
</dbReference>
<dbReference type="AlphaFoldDB" id="E6Q423"/>
<feature type="domain" description="Glycosyltransferase 2-like" evidence="4">
    <location>
        <begin position="68"/>
        <end position="235"/>
    </location>
</feature>
<dbReference type="EMBL" id="CABO01000028">
    <property type="protein sequence ID" value="CBI01982.1"/>
    <property type="molecule type" value="Genomic_DNA"/>
</dbReference>